<dbReference type="PROSITE" id="PS50104">
    <property type="entry name" value="TIR"/>
    <property type="match status" value="1"/>
</dbReference>
<dbReference type="AlphaFoldDB" id="A0A2N9IWM6"/>
<evidence type="ECO:0000256" key="3">
    <source>
        <dbReference type="ARBA" id="ARBA00022821"/>
    </source>
</evidence>
<dbReference type="InterPro" id="IPR027417">
    <property type="entry name" value="P-loop_NTPase"/>
</dbReference>
<dbReference type="InterPro" id="IPR002182">
    <property type="entry name" value="NB-ARC"/>
</dbReference>
<reference evidence="7" key="1">
    <citation type="submission" date="2018-02" db="EMBL/GenBank/DDBJ databases">
        <authorList>
            <person name="Cohen D.B."/>
            <person name="Kent A.D."/>
        </authorList>
    </citation>
    <scope>NUCLEOTIDE SEQUENCE</scope>
</reference>
<evidence type="ECO:0000259" key="6">
    <source>
        <dbReference type="PROSITE" id="PS50104"/>
    </source>
</evidence>
<dbReference type="InterPro" id="IPR058192">
    <property type="entry name" value="WHD_ROQ1-like"/>
</dbReference>
<sequence>MSSSCNHDVFLSFRGEDTRKNFTDHLYKALDQAGIYTFRDDDELARGKEISTELLNAIQESRISIVVFSKGYASSRWCLDELVHIMNCRKTIGHTVYPVFYDVDPSDVRKQSGTFAEAFARHEERFAAEMERVHKWRGALTEAANLSGWDLQSLENGCESRFIEKIVEDVLNKVNYTPLNVAIHPIGIDARVEKMKALLNLGKPDVSIVGIYGMGGIGKTNLAKAIYNQIYDGFEGSCFLLNIKEILEQPNGLVDLQERLLFDILKSKNFKIGNVERGINLIKERFRRKRVLVVLDDVDDLKQVHSLVGNSEWFGSGSRVIVTTRDEHLLTRLGVYGKYKIEELNFEESLQLFSWHAFGMAHPIEDYLELSIGVVKYVQGLPLALEVLGSFLFGRSIIEWKSELEKLHKIPPHQIQKILRISFDSLDDDTVKNIFLDIACFFIGMDKVYASKILNGCGFFPDIGISILIQRSLVTINEKNELRMHDMIRDMGREIVRKESPSNPGKRSRLWFHDDVLNVLNKYMGSEAVEGLILNLLVLDDVHLKTEAFVKIKNLRLLQINGVHLIGCFEHLSKELRWLCWHKCPLKFLPQNFHLENLVVLDMQHSNIKQVWKEIKIVFNKLQVLNLSNSKYLIKSPNFLQVPHLEILILKGCSSLVEVHESIGYMERLVLLNLEECENLRNLPRSISNLKSLETLNLSGCLKIDELPEELGNMTALSELLVDKTSIKQLPFCFGLLKNLKTISLFGCKGKSSKSWLSRFSSWISPKSSNAITLLPASFSGLCYLKSLNLSDCNLCEGGICSDLGSLSSLQNLNLSGNNFLNIPQGISRLPQLRILILNRCTSLQSISELPTSLERLIADHCTSMERLSILSTMKSSLAFYLGNCHRLVEIQGLERLQSSPIFYMEGCNNLSNDSRKNLFQRLFECDELHAIILPDHSTVCCIPFKIYEIGVENGDEIEVSFKVSNNIEVKKCGIHLLVNEPVVLVEFESMVQQVDSDTASARDGTIVRAKRGRDDNEAGPSNDWPNEEKFPKQSKMESEA</sequence>
<name>A0A2N9IWM6_FAGSY</name>
<dbReference type="PRINTS" id="PR00364">
    <property type="entry name" value="DISEASERSIST"/>
</dbReference>
<keyword evidence="4" id="KW-0520">NAD</keyword>
<dbReference type="SMART" id="SM00255">
    <property type="entry name" value="TIR"/>
    <property type="match status" value="1"/>
</dbReference>
<dbReference type="Gene3D" id="3.80.10.10">
    <property type="entry name" value="Ribonuclease Inhibitor"/>
    <property type="match status" value="2"/>
</dbReference>
<dbReference type="PANTHER" id="PTHR11017:SF271">
    <property type="entry name" value="DISEASE RESISTANCE PROTEIN (TIR-NBS-LRR CLASS) FAMILY"/>
    <property type="match status" value="1"/>
</dbReference>
<evidence type="ECO:0000313" key="7">
    <source>
        <dbReference type="EMBL" id="SPD28755.1"/>
    </source>
</evidence>
<dbReference type="InterPro" id="IPR044974">
    <property type="entry name" value="Disease_R_plants"/>
</dbReference>
<dbReference type="GO" id="GO:0051707">
    <property type="term" value="P:response to other organism"/>
    <property type="evidence" value="ECO:0007669"/>
    <property type="project" value="UniProtKB-ARBA"/>
</dbReference>
<dbReference type="GO" id="GO:0043531">
    <property type="term" value="F:ADP binding"/>
    <property type="evidence" value="ECO:0007669"/>
    <property type="project" value="InterPro"/>
</dbReference>
<dbReference type="InterPro" id="IPR032675">
    <property type="entry name" value="LRR_dom_sf"/>
</dbReference>
<dbReference type="PROSITE" id="PS51450">
    <property type="entry name" value="LRR"/>
    <property type="match status" value="1"/>
</dbReference>
<evidence type="ECO:0000256" key="4">
    <source>
        <dbReference type="ARBA" id="ARBA00023027"/>
    </source>
</evidence>
<dbReference type="InterPro" id="IPR042197">
    <property type="entry name" value="Apaf_helical"/>
</dbReference>
<protein>
    <recommendedName>
        <fullName evidence="6">TIR domain-containing protein</fullName>
    </recommendedName>
</protein>
<dbReference type="InterPro" id="IPR035897">
    <property type="entry name" value="Toll_tir_struct_dom_sf"/>
</dbReference>
<accession>A0A2N9IWM6</accession>
<dbReference type="InterPro" id="IPR000157">
    <property type="entry name" value="TIR_dom"/>
</dbReference>
<keyword evidence="3" id="KW-0611">Plant defense</keyword>
<evidence type="ECO:0000256" key="2">
    <source>
        <dbReference type="ARBA" id="ARBA00022737"/>
    </source>
</evidence>
<dbReference type="InterPro" id="IPR003593">
    <property type="entry name" value="AAA+_ATPase"/>
</dbReference>
<dbReference type="GO" id="GO:0007165">
    <property type="term" value="P:signal transduction"/>
    <property type="evidence" value="ECO:0007669"/>
    <property type="project" value="InterPro"/>
</dbReference>
<gene>
    <name evidence="7" type="ORF">FSB_LOCUS56637</name>
</gene>
<proteinExistence type="predicted"/>
<dbReference type="InterPro" id="IPR055414">
    <property type="entry name" value="LRR_R13L4/SHOC2-like"/>
</dbReference>
<dbReference type="Gene3D" id="1.10.8.430">
    <property type="entry name" value="Helical domain of apoptotic protease-activating factors"/>
    <property type="match status" value="1"/>
</dbReference>
<evidence type="ECO:0000256" key="5">
    <source>
        <dbReference type="SAM" id="MobiDB-lite"/>
    </source>
</evidence>
<dbReference type="InterPro" id="IPR001611">
    <property type="entry name" value="Leu-rich_rpt"/>
</dbReference>
<feature type="domain" description="TIR" evidence="6">
    <location>
        <begin position="5"/>
        <end position="174"/>
    </location>
</feature>
<keyword evidence="2" id="KW-0677">Repeat</keyword>
<dbReference type="Pfam" id="PF01582">
    <property type="entry name" value="TIR"/>
    <property type="match status" value="1"/>
</dbReference>
<dbReference type="SUPFAM" id="SSF52540">
    <property type="entry name" value="P-loop containing nucleoside triphosphate hydrolases"/>
    <property type="match status" value="1"/>
</dbReference>
<dbReference type="FunFam" id="3.40.50.10140:FF:000007">
    <property type="entry name" value="Disease resistance protein (TIR-NBS-LRR class)"/>
    <property type="match status" value="1"/>
</dbReference>
<feature type="compositionally biased region" description="Basic and acidic residues" evidence="5">
    <location>
        <begin position="1027"/>
        <end position="1041"/>
    </location>
</feature>
<dbReference type="Pfam" id="PF23598">
    <property type="entry name" value="LRR_14"/>
    <property type="match status" value="1"/>
</dbReference>
<dbReference type="GO" id="GO:0006952">
    <property type="term" value="P:defense response"/>
    <property type="evidence" value="ECO:0007669"/>
    <property type="project" value="UniProtKB-KW"/>
</dbReference>
<dbReference type="Pfam" id="PF23282">
    <property type="entry name" value="WHD_ROQ1"/>
    <property type="match status" value="1"/>
</dbReference>
<dbReference type="SUPFAM" id="SSF52200">
    <property type="entry name" value="Toll/Interleukin receptor TIR domain"/>
    <property type="match status" value="1"/>
</dbReference>
<evidence type="ECO:0000256" key="1">
    <source>
        <dbReference type="ARBA" id="ARBA00022614"/>
    </source>
</evidence>
<feature type="region of interest" description="Disordered" evidence="5">
    <location>
        <begin position="1002"/>
        <end position="1041"/>
    </location>
</feature>
<dbReference type="SUPFAM" id="SSF52058">
    <property type="entry name" value="L domain-like"/>
    <property type="match status" value="1"/>
</dbReference>
<dbReference type="PANTHER" id="PTHR11017">
    <property type="entry name" value="LEUCINE-RICH REPEAT-CONTAINING PROTEIN"/>
    <property type="match status" value="1"/>
</dbReference>
<dbReference type="Pfam" id="PF00931">
    <property type="entry name" value="NB-ARC"/>
    <property type="match status" value="1"/>
</dbReference>
<dbReference type="EMBL" id="OIVN01006244">
    <property type="protein sequence ID" value="SPD28755.1"/>
    <property type="molecule type" value="Genomic_DNA"/>
</dbReference>
<dbReference type="SMART" id="SM00382">
    <property type="entry name" value="AAA"/>
    <property type="match status" value="1"/>
</dbReference>
<keyword evidence="1" id="KW-0433">Leucine-rich repeat</keyword>
<organism evidence="7">
    <name type="scientific">Fagus sylvatica</name>
    <name type="common">Beechnut</name>
    <dbReference type="NCBI Taxonomy" id="28930"/>
    <lineage>
        <taxon>Eukaryota</taxon>
        <taxon>Viridiplantae</taxon>
        <taxon>Streptophyta</taxon>
        <taxon>Embryophyta</taxon>
        <taxon>Tracheophyta</taxon>
        <taxon>Spermatophyta</taxon>
        <taxon>Magnoliopsida</taxon>
        <taxon>eudicotyledons</taxon>
        <taxon>Gunneridae</taxon>
        <taxon>Pentapetalae</taxon>
        <taxon>rosids</taxon>
        <taxon>fabids</taxon>
        <taxon>Fagales</taxon>
        <taxon>Fagaceae</taxon>
        <taxon>Fagus</taxon>
    </lineage>
</organism>
<dbReference type="Gene3D" id="3.40.50.10140">
    <property type="entry name" value="Toll/interleukin-1 receptor homology (TIR) domain"/>
    <property type="match status" value="1"/>
</dbReference>
<dbReference type="Gene3D" id="3.40.50.300">
    <property type="entry name" value="P-loop containing nucleotide triphosphate hydrolases"/>
    <property type="match status" value="1"/>
</dbReference>